<comment type="caution">
    <text evidence="8">The sequence shown here is derived from an EMBL/GenBank/DDBJ whole genome shotgun (WGS) entry which is preliminary data.</text>
</comment>
<dbReference type="InterPro" id="IPR036267">
    <property type="entry name" value="RuvA_C_sf"/>
</dbReference>
<keyword evidence="3 6" id="KW-0238">DNA-binding</keyword>
<evidence type="ECO:0000256" key="6">
    <source>
        <dbReference type="HAMAP-Rule" id="MF_00031"/>
    </source>
</evidence>
<name>A0A269PE21_9CORY</name>
<evidence type="ECO:0000259" key="7">
    <source>
        <dbReference type="SMART" id="SM00278"/>
    </source>
</evidence>
<comment type="domain">
    <text evidence="6">Has three domains with a flexible linker between the domains II and III and assumes an 'L' shape. Domain III is highly mobile and contacts RuvB.</text>
</comment>
<dbReference type="InterPro" id="IPR013849">
    <property type="entry name" value="DNA_helicase_Holl-junc_RuvA_I"/>
</dbReference>
<dbReference type="InterPro" id="IPR010994">
    <property type="entry name" value="RuvA_2-like"/>
</dbReference>
<dbReference type="Pfam" id="PF14520">
    <property type="entry name" value="HHH_5"/>
    <property type="match status" value="1"/>
</dbReference>
<feature type="domain" description="Helix-hairpin-helix DNA-binding motif class 1" evidence="7">
    <location>
        <begin position="72"/>
        <end position="91"/>
    </location>
</feature>
<sequence>MIDSLNGEVISIGLDHAVIECAGVGYRFLASPPTLAALTRGEQRRVLTSMVVKDDGVTLYGFADDDAREMFHRMQSVTGLGPKLALAALSVFSPAELATHIAEQNAKRIQTIPGVGKKMADRIVLELKDKVATLAAPEQEAPAPAATTSFATEQVVEALVGLGFPERSARPVVDAIAAEQPDAASSALLRAALTQLGKK</sequence>
<dbReference type="EMBL" id="NSGO01000001">
    <property type="protein sequence ID" value="PAT07031.1"/>
    <property type="molecule type" value="Genomic_DNA"/>
</dbReference>
<dbReference type="GO" id="GO:0048476">
    <property type="term" value="C:Holliday junction resolvase complex"/>
    <property type="evidence" value="ECO:0007669"/>
    <property type="project" value="UniProtKB-UniRule"/>
</dbReference>
<comment type="function">
    <text evidence="6">The RuvA-RuvB-RuvC complex processes Holliday junction (HJ) DNA during genetic recombination and DNA repair, while the RuvA-RuvB complex plays an important role in the rescue of blocked DNA replication forks via replication fork reversal (RFR). RuvA specifically binds to HJ cruciform DNA, conferring on it an open structure. The RuvB hexamer acts as an ATP-dependent pump, pulling dsDNA into and through the RuvAB complex. HJ branch migration allows RuvC to scan DNA until it finds its consensus sequence, where it cleaves and resolves the cruciform DNA.</text>
</comment>
<feature type="domain" description="Helix-hairpin-helix DNA-binding motif class 1" evidence="7">
    <location>
        <begin position="107"/>
        <end position="126"/>
    </location>
</feature>
<keyword evidence="4 6" id="KW-0233">DNA recombination</keyword>
<keyword evidence="5 6" id="KW-0234">DNA repair</keyword>
<reference evidence="9 11" key="1">
    <citation type="submission" date="2017-08" db="EMBL/GenBank/DDBJ databases">
        <title>Whole genome sequences of 6 clinical strains closest to Corynebacterium imitans.</title>
        <authorList>
            <person name="Bernier A.-M."/>
            <person name="Burdz T."/>
            <person name="Bernard K."/>
        </authorList>
    </citation>
    <scope>NUCLEOTIDE SEQUENCE [LARGE SCALE GENOMIC DNA]</scope>
    <source>
        <strain evidence="9 11">NML93-0607</strain>
    </source>
</reference>
<dbReference type="InterPro" id="IPR012340">
    <property type="entry name" value="NA-bd_OB-fold"/>
</dbReference>
<comment type="subunit">
    <text evidence="6">Homotetramer. Forms an RuvA(8)-RuvB(12)-Holliday junction (HJ) complex. HJ DNA is sandwiched between 2 RuvA tetramers; dsDNA enters through RuvA and exits via RuvB. An RuvB hexamer assembles on each DNA strand where it exits the tetramer. Each RuvB hexamer is contacted by two RuvA subunits (via domain III) on 2 adjacent RuvB subunits; this complex drives branch migration. In the full resolvosome a probable DNA-RuvA(4)-RuvB(12)-RuvC(2) complex forms which resolves the HJ.</text>
</comment>
<dbReference type="Proteomes" id="UP000218281">
    <property type="component" value="Unassembled WGS sequence"/>
</dbReference>
<dbReference type="InterPro" id="IPR011114">
    <property type="entry name" value="RuvA_C"/>
</dbReference>
<evidence type="ECO:0000256" key="5">
    <source>
        <dbReference type="ARBA" id="ARBA00023204"/>
    </source>
</evidence>
<dbReference type="EMBL" id="NQMQ01000010">
    <property type="protein sequence ID" value="PAJ70165.1"/>
    <property type="molecule type" value="Genomic_DNA"/>
</dbReference>
<dbReference type="Gene3D" id="2.40.50.140">
    <property type="entry name" value="Nucleic acid-binding proteins"/>
    <property type="match status" value="1"/>
</dbReference>
<evidence type="ECO:0000256" key="2">
    <source>
        <dbReference type="ARBA" id="ARBA00022763"/>
    </source>
</evidence>
<comment type="similarity">
    <text evidence="6">Belongs to the RuvA family.</text>
</comment>
<comment type="caution">
    <text evidence="6">Lacks conserved residue(s) required for the propagation of feature annotation.</text>
</comment>
<protein>
    <recommendedName>
        <fullName evidence="6">Holliday junction branch migration complex subunit RuvA</fullName>
    </recommendedName>
</protein>
<dbReference type="SUPFAM" id="SSF46929">
    <property type="entry name" value="DNA helicase RuvA subunit, C-terminal domain"/>
    <property type="match status" value="1"/>
</dbReference>
<proteinExistence type="inferred from homology"/>
<keyword evidence="11" id="KW-1185">Reference proteome</keyword>
<evidence type="ECO:0000256" key="1">
    <source>
        <dbReference type="ARBA" id="ARBA00022490"/>
    </source>
</evidence>
<dbReference type="GO" id="GO:0006281">
    <property type="term" value="P:DNA repair"/>
    <property type="evidence" value="ECO:0007669"/>
    <property type="project" value="UniProtKB-UniRule"/>
</dbReference>
<dbReference type="HAMAP" id="MF_00031">
    <property type="entry name" value="DNA_HJ_migration_RuvA"/>
    <property type="match status" value="1"/>
</dbReference>
<evidence type="ECO:0000313" key="11">
    <source>
        <dbReference type="Proteomes" id="UP000218281"/>
    </source>
</evidence>
<dbReference type="GO" id="GO:0009379">
    <property type="term" value="C:Holliday junction helicase complex"/>
    <property type="evidence" value="ECO:0007669"/>
    <property type="project" value="InterPro"/>
</dbReference>
<dbReference type="InterPro" id="IPR000085">
    <property type="entry name" value="RuvA"/>
</dbReference>
<dbReference type="GO" id="GO:0005524">
    <property type="term" value="F:ATP binding"/>
    <property type="evidence" value="ECO:0007669"/>
    <property type="project" value="InterPro"/>
</dbReference>
<evidence type="ECO:0000256" key="4">
    <source>
        <dbReference type="ARBA" id="ARBA00023172"/>
    </source>
</evidence>
<keyword evidence="1 6" id="KW-0963">Cytoplasm</keyword>
<dbReference type="Gene3D" id="1.10.150.20">
    <property type="entry name" value="5' to 3' exonuclease, C-terminal subdomain"/>
    <property type="match status" value="1"/>
</dbReference>
<dbReference type="GO" id="GO:0009378">
    <property type="term" value="F:four-way junction helicase activity"/>
    <property type="evidence" value="ECO:0007669"/>
    <property type="project" value="InterPro"/>
</dbReference>
<gene>
    <name evidence="6" type="primary">ruvA</name>
    <name evidence="8" type="ORF">CIG21_04750</name>
    <name evidence="9" type="ORF">CKJ81_00045</name>
</gene>
<dbReference type="Gene3D" id="1.10.8.10">
    <property type="entry name" value="DNA helicase RuvA subunit, C-terminal domain"/>
    <property type="match status" value="1"/>
</dbReference>
<accession>A0A269PE21</accession>
<keyword evidence="2 6" id="KW-0227">DNA damage</keyword>
<dbReference type="InterPro" id="IPR003583">
    <property type="entry name" value="Hlx-hairpin-Hlx_DNA-bd_motif"/>
</dbReference>
<dbReference type="SUPFAM" id="SSF50249">
    <property type="entry name" value="Nucleic acid-binding proteins"/>
    <property type="match status" value="1"/>
</dbReference>
<dbReference type="AlphaFoldDB" id="A0A269PE21"/>
<dbReference type="SMART" id="SM00278">
    <property type="entry name" value="HhH1"/>
    <property type="match status" value="2"/>
</dbReference>
<reference evidence="8 10" key="2">
    <citation type="submission" date="2017-08" db="EMBL/GenBank/DDBJ databases">
        <authorList>
            <person name="de Groot N.N."/>
        </authorList>
    </citation>
    <scope>NUCLEOTIDE SEQUENCE [LARGE SCALE GENOMIC DNA]</scope>
    <source>
        <strain evidence="8 10">NBT06-6</strain>
    </source>
</reference>
<dbReference type="RefSeq" id="WP_095276289.1">
    <property type="nucleotide sequence ID" value="NZ_CP047655.1"/>
</dbReference>
<dbReference type="Pfam" id="PF01330">
    <property type="entry name" value="RuvA_N"/>
    <property type="match status" value="1"/>
</dbReference>
<evidence type="ECO:0000256" key="3">
    <source>
        <dbReference type="ARBA" id="ARBA00023125"/>
    </source>
</evidence>
<dbReference type="Proteomes" id="UP000215771">
    <property type="component" value="Unassembled WGS sequence"/>
</dbReference>
<comment type="subcellular location">
    <subcellularLocation>
        <location evidence="6">Cytoplasm</location>
    </subcellularLocation>
</comment>
<dbReference type="GO" id="GO:0000400">
    <property type="term" value="F:four-way junction DNA binding"/>
    <property type="evidence" value="ECO:0007669"/>
    <property type="project" value="UniProtKB-UniRule"/>
</dbReference>
<dbReference type="CDD" id="cd14332">
    <property type="entry name" value="UBA_RuvA_C"/>
    <property type="match status" value="1"/>
</dbReference>
<dbReference type="NCBIfam" id="TIGR00084">
    <property type="entry name" value="ruvA"/>
    <property type="match status" value="1"/>
</dbReference>
<dbReference type="Pfam" id="PF07499">
    <property type="entry name" value="RuvA_C"/>
    <property type="match status" value="1"/>
</dbReference>
<dbReference type="GO" id="GO:0005737">
    <property type="term" value="C:cytoplasm"/>
    <property type="evidence" value="ECO:0007669"/>
    <property type="project" value="UniProtKB-SubCell"/>
</dbReference>
<dbReference type="SUPFAM" id="SSF47781">
    <property type="entry name" value="RuvA domain 2-like"/>
    <property type="match status" value="1"/>
</dbReference>
<evidence type="ECO:0000313" key="9">
    <source>
        <dbReference type="EMBL" id="PAT07031.1"/>
    </source>
</evidence>
<organism evidence="8 10">
    <name type="scientific">Corynebacterium hadale</name>
    <dbReference type="NCBI Taxonomy" id="2026255"/>
    <lineage>
        <taxon>Bacteria</taxon>
        <taxon>Bacillati</taxon>
        <taxon>Actinomycetota</taxon>
        <taxon>Actinomycetes</taxon>
        <taxon>Mycobacteriales</taxon>
        <taxon>Corynebacteriaceae</taxon>
        <taxon>Corynebacterium</taxon>
    </lineage>
</organism>
<evidence type="ECO:0000313" key="8">
    <source>
        <dbReference type="EMBL" id="PAJ70165.1"/>
    </source>
</evidence>
<feature type="region of interest" description="Domain III" evidence="6">
    <location>
        <begin position="147"/>
        <end position="199"/>
    </location>
</feature>
<evidence type="ECO:0000313" key="10">
    <source>
        <dbReference type="Proteomes" id="UP000215771"/>
    </source>
</evidence>
<dbReference type="GO" id="GO:0006310">
    <property type="term" value="P:DNA recombination"/>
    <property type="evidence" value="ECO:0007669"/>
    <property type="project" value="UniProtKB-UniRule"/>
</dbReference>